<reference evidence="3" key="2">
    <citation type="submission" date="2025-08" db="UniProtKB">
        <authorList>
            <consortium name="RefSeq"/>
        </authorList>
    </citation>
    <scope>IDENTIFICATION</scope>
    <source>
        <tissue evidence="3">Leaves</tissue>
    </source>
</reference>
<evidence type="ECO:0000259" key="1">
    <source>
        <dbReference type="Pfam" id="PF13456"/>
    </source>
</evidence>
<dbReference type="Proteomes" id="UP001652660">
    <property type="component" value="Chromosome 6e"/>
</dbReference>
<protein>
    <recommendedName>
        <fullName evidence="1">RNase H type-1 domain-containing protein</fullName>
    </recommendedName>
</protein>
<dbReference type="GO" id="GO:0003676">
    <property type="term" value="F:nucleic acid binding"/>
    <property type="evidence" value="ECO:0007669"/>
    <property type="project" value="InterPro"/>
</dbReference>
<dbReference type="Pfam" id="PF13456">
    <property type="entry name" value="RVT_3"/>
    <property type="match status" value="1"/>
</dbReference>
<reference evidence="2" key="1">
    <citation type="journal article" date="2025" name="Foods">
        <title>Unveiling the Microbial Signatures of Arabica Coffee Cherries: Insights into Ripeness Specific Diversity, Functional Traits, and Implications for Quality and Safety.</title>
        <authorList>
            <consortium name="RefSeq"/>
            <person name="Tenea G.N."/>
            <person name="Cifuentes V."/>
            <person name="Reyes P."/>
            <person name="Cevallos-Vallejos M."/>
        </authorList>
    </citation>
    <scope>NUCLEOTIDE SEQUENCE [LARGE SCALE GENOMIC DNA]</scope>
</reference>
<organism evidence="2 3">
    <name type="scientific">Coffea arabica</name>
    <name type="common">Arabian coffee</name>
    <dbReference type="NCBI Taxonomy" id="13443"/>
    <lineage>
        <taxon>Eukaryota</taxon>
        <taxon>Viridiplantae</taxon>
        <taxon>Streptophyta</taxon>
        <taxon>Embryophyta</taxon>
        <taxon>Tracheophyta</taxon>
        <taxon>Spermatophyta</taxon>
        <taxon>Magnoliopsida</taxon>
        <taxon>eudicotyledons</taxon>
        <taxon>Gunneridae</taxon>
        <taxon>Pentapetalae</taxon>
        <taxon>asterids</taxon>
        <taxon>lamiids</taxon>
        <taxon>Gentianales</taxon>
        <taxon>Rubiaceae</taxon>
        <taxon>Ixoroideae</taxon>
        <taxon>Gardenieae complex</taxon>
        <taxon>Bertiereae - Coffeeae clade</taxon>
        <taxon>Coffeeae</taxon>
        <taxon>Coffea</taxon>
    </lineage>
</organism>
<evidence type="ECO:0000313" key="2">
    <source>
        <dbReference type="Proteomes" id="UP001652660"/>
    </source>
</evidence>
<name>A0A6P6T1P2_COFAR</name>
<dbReference type="GO" id="GO:0004523">
    <property type="term" value="F:RNA-DNA hybrid ribonuclease activity"/>
    <property type="evidence" value="ECO:0007669"/>
    <property type="project" value="InterPro"/>
</dbReference>
<dbReference type="AlphaFoldDB" id="A0A6P6T1P2"/>
<dbReference type="InterPro" id="IPR002156">
    <property type="entry name" value="RNaseH_domain"/>
</dbReference>
<dbReference type="GeneID" id="113696654"/>
<proteinExistence type="predicted"/>
<gene>
    <name evidence="3" type="primary">LOC113696654</name>
</gene>
<sequence>MCRLYGDESETIEHALLNCCYVKQVWRIAPIQWEGMMDQQGCFRKWWTNVAEAKSRSEGNEHLSLTVNILWQIWKSRNEKEFNGKQHPSIRTVQKAQEEWLEFVEATAKASRMSTEETGTQETFLQQEEMIEDTLSLRIASKKMQNSPHIGIRITISLNNQEPARDWGLHERSTSHQLIDDLAVVKLLMSKAAMQEWRKILIQTDSKQVLKLILNSKTQDMHLATLLEDIHHLKSLFRMCSFCLVSKDFNHLSDKISGYAVGILQDEELWFPQCHGALIV</sequence>
<accession>A0A6P6T1P2</accession>
<dbReference type="InterPro" id="IPR036397">
    <property type="entry name" value="RNaseH_sf"/>
</dbReference>
<dbReference type="RefSeq" id="XP_027071836.2">
    <property type="nucleotide sequence ID" value="XM_027216035.2"/>
</dbReference>
<dbReference type="Gene3D" id="3.30.420.10">
    <property type="entry name" value="Ribonuclease H-like superfamily/Ribonuclease H"/>
    <property type="match status" value="1"/>
</dbReference>
<keyword evidence="2" id="KW-1185">Reference proteome</keyword>
<feature type="domain" description="RNase H type-1" evidence="1">
    <location>
        <begin position="189"/>
        <end position="256"/>
    </location>
</feature>
<evidence type="ECO:0000313" key="3">
    <source>
        <dbReference type="RefSeq" id="XP_027071836.2"/>
    </source>
</evidence>